<gene>
    <name evidence="7" type="ORF">ED733_007870</name>
    <name evidence="6" type="ORF">NOR_03040</name>
</gene>
<dbReference type="PANTHER" id="PTHR17598">
    <property type="entry name" value="DNA POLYMERASE DELTA SUBUNIT 3"/>
    <property type="match status" value="1"/>
</dbReference>
<feature type="region of interest" description="Disordered" evidence="5">
    <location>
        <begin position="192"/>
        <end position="386"/>
    </location>
</feature>
<dbReference type="EMBL" id="AZHC01000007">
    <property type="protein sequence ID" value="OAA46287.1"/>
    <property type="molecule type" value="Genomic_DNA"/>
</dbReference>
<name>A0A167G8I9_METRR</name>
<dbReference type="STRING" id="1081105.A0A167G8I9"/>
<dbReference type="InterPro" id="IPR019038">
    <property type="entry name" value="POLD3"/>
</dbReference>
<dbReference type="GO" id="GO:0006271">
    <property type="term" value="P:DNA strand elongation involved in DNA replication"/>
    <property type="evidence" value="ECO:0007669"/>
    <property type="project" value="TreeGrafter"/>
</dbReference>
<accession>A0A5C6GPG3</accession>
<reference evidence="9" key="2">
    <citation type="submission" date="2018-12" db="EMBL/GenBank/DDBJ databases">
        <title>The complete genome of Metarhizium rileyi, a key fungal pathogen of Lepidoptera.</title>
        <authorList>
            <person name="Binneck E."/>
            <person name="Lastra C.C.L."/>
            <person name="Sosa-Gomez D.R."/>
        </authorList>
    </citation>
    <scope>NUCLEOTIDE SEQUENCE [LARGE SCALE GENOMIC DNA]</scope>
    <source>
        <strain evidence="9">Cep018-CH2</strain>
    </source>
</reference>
<dbReference type="InterPro" id="IPR041913">
    <property type="entry name" value="POLD3_sf"/>
</dbReference>
<dbReference type="GO" id="GO:0003887">
    <property type="term" value="F:DNA-directed DNA polymerase activity"/>
    <property type="evidence" value="ECO:0007669"/>
    <property type="project" value="TreeGrafter"/>
</dbReference>
<feature type="region of interest" description="Disordered" evidence="5">
    <location>
        <begin position="404"/>
        <end position="455"/>
    </location>
</feature>
<dbReference type="OMA" id="QMLYDFH"/>
<evidence type="ECO:0000256" key="4">
    <source>
        <dbReference type="ARBA" id="ARBA00023242"/>
    </source>
</evidence>
<evidence type="ECO:0000256" key="3">
    <source>
        <dbReference type="ARBA" id="ARBA00022705"/>
    </source>
</evidence>
<dbReference type="OrthoDB" id="514823at2759"/>
<evidence type="ECO:0000256" key="5">
    <source>
        <dbReference type="SAM" id="MobiDB-lite"/>
    </source>
</evidence>
<feature type="compositionally biased region" description="Low complexity" evidence="5">
    <location>
        <begin position="253"/>
        <end position="262"/>
    </location>
</feature>
<protein>
    <recommendedName>
        <fullName evidence="2">DNA polymerase delta subunit 3</fullName>
    </recommendedName>
</protein>
<evidence type="ECO:0000313" key="6">
    <source>
        <dbReference type="EMBL" id="OAA46287.1"/>
    </source>
</evidence>
<dbReference type="Proteomes" id="UP000317257">
    <property type="component" value="Unassembled WGS sequence"/>
</dbReference>
<reference evidence="7" key="3">
    <citation type="journal article" date="2019" name="Microbiol. Resour. Announc.">
        <title>Genome Sequence of Metarhizium rileyi, a Microbial Control Agent for Lepidoptera.</title>
        <authorList>
            <person name="Binneck E."/>
            <person name="Lastra C.C.L."/>
            <person name="Sosa-Gomez D.R."/>
        </authorList>
    </citation>
    <scope>NUCLEOTIDE SEQUENCE</scope>
    <source>
        <strain evidence="7">Cep018-CH2</strain>
    </source>
</reference>
<keyword evidence="8" id="KW-1185">Reference proteome</keyword>
<organism evidence="6 8">
    <name type="scientific">Metarhizium rileyi (strain RCEF 4871)</name>
    <name type="common">Nomuraea rileyi</name>
    <dbReference type="NCBI Taxonomy" id="1649241"/>
    <lineage>
        <taxon>Eukaryota</taxon>
        <taxon>Fungi</taxon>
        <taxon>Dikarya</taxon>
        <taxon>Ascomycota</taxon>
        <taxon>Pezizomycotina</taxon>
        <taxon>Sordariomycetes</taxon>
        <taxon>Hypocreomycetidae</taxon>
        <taxon>Hypocreales</taxon>
        <taxon>Clavicipitaceae</taxon>
        <taxon>Metarhizium</taxon>
    </lineage>
</organism>
<feature type="compositionally biased region" description="Basic and acidic residues" evidence="5">
    <location>
        <begin position="300"/>
        <end position="316"/>
    </location>
</feature>
<feature type="compositionally biased region" description="Low complexity" evidence="5">
    <location>
        <begin position="221"/>
        <end position="233"/>
    </location>
</feature>
<keyword evidence="3" id="KW-0235">DNA replication</keyword>
<dbReference type="AlphaFoldDB" id="A0A167G8I9"/>
<dbReference type="GO" id="GO:0006297">
    <property type="term" value="P:nucleotide-excision repair, DNA gap filling"/>
    <property type="evidence" value="ECO:0007669"/>
    <property type="project" value="TreeGrafter"/>
</dbReference>
<comment type="caution">
    <text evidence="6">The sequence shown here is derived from an EMBL/GenBank/DDBJ whole genome shotgun (WGS) entry which is preliminary data.</text>
</comment>
<evidence type="ECO:0000313" key="8">
    <source>
        <dbReference type="Proteomes" id="UP000243498"/>
    </source>
</evidence>
<feature type="compositionally biased region" description="Polar residues" evidence="5">
    <location>
        <begin position="195"/>
        <end position="206"/>
    </location>
</feature>
<dbReference type="Proteomes" id="UP000243498">
    <property type="component" value="Unassembled WGS sequence"/>
</dbReference>
<comment type="subcellular location">
    <subcellularLocation>
        <location evidence="1">Nucleus</location>
    </subcellularLocation>
</comment>
<sequence length="455" mass="51441">MNSPIMDEHRKFLADRLLSEGQPISYRGLSKSLDVHVNRAKGMLFDFHRFQNGHLLGSIHATYLVSGIIAANNGLSNGTEMNSASNQPEESLRIIGNKQLTLVGEENLGGLPRLCYPSFRLEFNSDQWEDVLGNYRSITSIHVYGLSPTSMKDFWFSEGSFTTNDHMVDDRKRCGFRSSHGAVCNPYMRLRDGKSQLNSGHSQTLKQENEQASHIKKRTIKPPSQSKQQPGSQRMEMVNESNRAHNPILQSFSKTSSRTLTKSTKRMKQNDEVTAALSDDGEPDDFDILPSNKPNPDSRTNQDSRKDREDYLRRMMEEEEENKEEEDRQVELVESAQDIEMKESPESKNSPDSRLEPEILSAQTDNDPPEALSSVGDGRRRGKRRVLVKKRILDDQGYMVTIQEPGWESFSEDDMTRPTNKPTPPPMQSSSSSAKVRKTSTKGSQGSIMSFFAKK</sequence>
<evidence type="ECO:0000256" key="2">
    <source>
        <dbReference type="ARBA" id="ARBA00017589"/>
    </source>
</evidence>
<dbReference type="Pfam" id="PF09507">
    <property type="entry name" value="CDC27"/>
    <property type="match status" value="2"/>
</dbReference>
<keyword evidence="4" id="KW-0539">Nucleus</keyword>
<proteinExistence type="predicted"/>
<evidence type="ECO:0000313" key="9">
    <source>
        <dbReference type="Proteomes" id="UP000317257"/>
    </source>
</evidence>
<dbReference type="GO" id="GO:1904161">
    <property type="term" value="P:DNA synthesis involved in UV-damage excision repair"/>
    <property type="evidence" value="ECO:0007669"/>
    <property type="project" value="TreeGrafter"/>
</dbReference>
<reference evidence="6 8" key="1">
    <citation type="journal article" date="2016" name="Genome Biol. Evol.">
        <title>Divergent and convergent evolution of fungal pathogenicity.</title>
        <authorList>
            <person name="Shang Y."/>
            <person name="Xiao G."/>
            <person name="Zheng P."/>
            <person name="Cen K."/>
            <person name="Zhan S."/>
            <person name="Wang C."/>
        </authorList>
    </citation>
    <scope>NUCLEOTIDE SEQUENCE [LARGE SCALE GENOMIC DNA]</scope>
    <source>
        <strain evidence="6 8">RCEF 4871</strain>
    </source>
</reference>
<dbReference type="Gene3D" id="3.90.1030.20">
    <property type="entry name" value="DNA polymerase delta, p66 (Cdc27) subunit, wHTH domain"/>
    <property type="match status" value="1"/>
</dbReference>
<dbReference type="GO" id="GO:0043625">
    <property type="term" value="C:delta DNA polymerase complex"/>
    <property type="evidence" value="ECO:0007669"/>
    <property type="project" value="InterPro"/>
</dbReference>
<dbReference type="EMBL" id="SBHS01000001">
    <property type="protein sequence ID" value="TWU78909.1"/>
    <property type="molecule type" value="Genomic_DNA"/>
</dbReference>
<accession>A0A167G8I9</accession>
<feature type="compositionally biased region" description="Basic and acidic residues" evidence="5">
    <location>
        <begin position="339"/>
        <end position="357"/>
    </location>
</feature>
<evidence type="ECO:0000256" key="1">
    <source>
        <dbReference type="ARBA" id="ARBA00004123"/>
    </source>
</evidence>
<dbReference type="PANTHER" id="PTHR17598:SF13">
    <property type="entry name" value="DNA POLYMERASE DELTA SUBUNIT 3"/>
    <property type="match status" value="1"/>
</dbReference>
<evidence type="ECO:0000313" key="7">
    <source>
        <dbReference type="EMBL" id="TWU78909.1"/>
    </source>
</evidence>